<accession>A0AAV9AYW0</accession>
<proteinExistence type="inferred from homology"/>
<organism evidence="12 13">
    <name type="scientific">Acorus gramineus</name>
    <name type="common">Dwarf sweet flag</name>
    <dbReference type="NCBI Taxonomy" id="55184"/>
    <lineage>
        <taxon>Eukaryota</taxon>
        <taxon>Viridiplantae</taxon>
        <taxon>Streptophyta</taxon>
        <taxon>Embryophyta</taxon>
        <taxon>Tracheophyta</taxon>
        <taxon>Spermatophyta</taxon>
        <taxon>Magnoliopsida</taxon>
        <taxon>Liliopsida</taxon>
        <taxon>Acoraceae</taxon>
        <taxon>Acorus</taxon>
    </lineage>
</organism>
<evidence type="ECO:0000259" key="11">
    <source>
        <dbReference type="PROSITE" id="PS51485"/>
    </source>
</evidence>
<comment type="similarity">
    <text evidence="8">Belongs to the early nodulin-like (ENODL) family.</text>
</comment>
<evidence type="ECO:0000256" key="9">
    <source>
        <dbReference type="ARBA" id="ARBA00037868"/>
    </source>
</evidence>
<reference evidence="12" key="2">
    <citation type="submission" date="2023-06" db="EMBL/GenBank/DDBJ databases">
        <authorList>
            <person name="Ma L."/>
            <person name="Liu K.-W."/>
            <person name="Li Z."/>
            <person name="Hsiao Y.-Y."/>
            <person name="Qi Y."/>
            <person name="Fu T."/>
            <person name="Tang G."/>
            <person name="Zhang D."/>
            <person name="Sun W.-H."/>
            <person name="Liu D.-K."/>
            <person name="Li Y."/>
            <person name="Chen G.-Z."/>
            <person name="Liu X.-D."/>
            <person name="Liao X.-Y."/>
            <person name="Jiang Y.-T."/>
            <person name="Yu X."/>
            <person name="Hao Y."/>
            <person name="Huang J."/>
            <person name="Zhao X.-W."/>
            <person name="Ke S."/>
            <person name="Chen Y.-Y."/>
            <person name="Wu W.-L."/>
            <person name="Hsu J.-L."/>
            <person name="Lin Y.-F."/>
            <person name="Huang M.-D."/>
            <person name="Li C.-Y."/>
            <person name="Huang L."/>
            <person name="Wang Z.-W."/>
            <person name="Zhao X."/>
            <person name="Zhong W.-Y."/>
            <person name="Peng D.-H."/>
            <person name="Ahmad S."/>
            <person name="Lan S."/>
            <person name="Zhang J.-S."/>
            <person name="Tsai W.-C."/>
            <person name="Van De Peer Y."/>
            <person name="Liu Z.-J."/>
        </authorList>
    </citation>
    <scope>NUCLEOTIDE SEQUENCE</scope>
    <source>
        <strain evidence="12">SCP</strain>
        <tissue evidence="12">Leaves</tissue>
    </source>
</reference>
<evidence type="ECO:0000256" key="6">
    <source>
        <dbReference type="ARBA" id="ARBA00023180"/>
    </source>
</evidence>
<evidence type="ECO:0000256" key="3">
    <source>
        <dbReference type="ARBA" id="ARBA00022729"/>
    </source>
</evidence>
<dbReference type="PROSITE" id="PS51485">
    <property type="entry name" value="PHYTOCYANIN"/>
    <property type="match status" value="1"/>
</dbReference>
<sequence length="200" mass="21494">MASFIATKIHSCSSSSIGVALLVLSLVVAPASLSALEFRVGGERGWHKPYGDEIETYNQWATHSRFHIGDTLYFKYMNDSVLVVDYDHYKRCNASEPILNFTNGNTTFRLDRYGFFYFISGKPGHCKAGQMLDIRVMVHPMVESPGPAPAPQSGGDKPDSGSSYGPSQPPSLPGVSGGVVSHGLSVVVSLCCVLGVSFSV</sequence>
<evidence type="ECO:0000256" key="2">
    <source>
        <dbReference type="ARBA" id="ARBA00022622"/>
    </source>
</evidence>
<gene>
    <name evidence="12" type="ORF">QJS04_geneDACA006711</name>
</gene>
<reference evidence="12" key="1">
    <citation type="journal article" date="2023" name="Nat. Commun.">
        <title>Diploid and tetraploid genomes of Acorus and the evolution of monocots.</title>
        <authorList>
            <person name="Ma L."/>
            <person name="Liu K.W."/>
            <person name="Li Z."/>
            <person name="Hsiao Y.Y."/>
            <person name="Qi Y."/>
            <person name="Fu T."/>
            <person name="Tang G.D."/>
            <person name="Zhang D."/>
            <person name="Sun W.H."/>
            <person name="Liu D.K."/>
            <person name="Li Y."/>
            <person name="Chen G.Z."/>
            <person name="Liu X.D."/>
            <person name="Liao X.Y."/>
            <person name="Jiang Y.T."/>
            <person name="Yu X."/>
            <person name="Hao Y."/>
            <person name="Huang J."/>
            <person name="Zhao X.W."/>
            <person name="Ke S."/>
            <person name="Chen Y.Y."/>
            <person name="Wu W.L."/>
            <person name="Hsu J.L."/>
            <person name="Lin Y.F."/>
            <person name="Huang M.D."/>
            <person name="Li C.Y."/>
            <person name="Huang L."/>
            <person name="Wang Z.W."/>
            <person name="Zhao X."/>
            <person name="Zhong W.Y."/>
            <person name="Peng D.H."/>
            <person name="Ahmad S."/>
            <person name="Lan S."/>
            <person name="Zhang J.S."/>
            <person name="Tsai W.C."/>
            <person name="Van de Peer Y."/>
            <person name="Liu Z.J."/>
        </authorList>
    </citation>
    <scope>NUCLEOTIDE SEQUENCE</scope>
    <source>
        <strain evidence="12">SCP</strain>
    </source>
</reference>
<dbReference type="GO" id="GO:0098552">
    <property type="term" value="C:side of membrane"/>
    <property type="evidence" value="ECO:0007669"/>
    <property type="project" value="UniProtKB-KW"/>
</dbReference>
<evidence type="ECO:0000256" key="1">
    <source>
        <dbReference type="ARBA" id="ARBA00004589"/>
    </source>
</evidence>
<dbReference type="InterPro" id="IPR039391">
    <property type="entry name" value="Phytocyanin-like"/>
</dbReference>
<evidence type="ECO:0000256" key="7">
    <source>
        <dbReference type="ARBA" id="ARBA00023288"/>
    </source>
</evidence>
<dbReference type="CDD" id="cd11019">
    <property type="entry name" value="OsENODL1_like"/>
    <property type="match status" value="1"/>
</dbReference>
<dbReference type="InterPro" id="IPR041846">
    <property type="entry name" value="ENL_dom"/>
</dbReference>
<comment type="subcellular location">
    <subcellularLocation>
        <location evidence="9">Endomembrane system</location>
        <topology evidence="9">Lipid-anchor</topology>
    </subcellularLocation>
    <subcellularLocation>
        <location evidence="1">Membrane</location>
        <topology evidence="1">Lipid-anchor</topology>
        <topology evidence="1">GPI-anchor</topology>
    </subcellularLocation>
</comment>
<evidence type="ECO:0000256" key="5">
    <source>
        <dbReference type="ARBA" id="ARBA00023157"/>
    </source>
</evidence>
<feature type="domain" description="Phytocyanin" evidence="11">
    <location>
        <begin position="36"/>
        <end position="138"/>
    </location>
</feature>
<evidence type="ECO:0000256" key="10">
    <source>
        <dbReference type="SAM" id="MobiDB-lite"/>
    </source>
</evidence>
<keyword evidence="2" id="KW-0336">GPI-anchor</keyword>
<feature type="region of interest" description="Disordered" evidence="10">
    <location>
        <begin position="143"/>
        <end position="174"/>
    </location>
</feature>
<keyword evidence="3" id="KW-0732">Signal</keyword>
<evidence type="ECO:0000313" key="13">
    <source>
        <dbReference type="Proteomes" id="UP001179952"/>
    </source>
</evidence>
<dbReference type="Proteomes" id="UP001179952">
    <property type="component" value="Unassembled WGS sequence"/>
</dbReference>
<keyword evidence="5" id="KW-1015">Disulfide bond</keyword>
<evidence type="ECO:0000313" key="12">
    <source>
        <dbReference type="EMBL" id="KAK1269564.1"/>
    </source>
</evidence>
<dbReference type="EMBL" id="JAUJYN010000006">
    <property type="protein sequence ID" value="KAK1269564.1"/>
    <property type="molecule type" value="Genomic_DNA"/>
</dbReference>
<dbReference type="InterPro" id="IPR003245">
    <property type="entry name" value="Phytocyanin_dom"/>
</dbReference>
<evidence type="ECO:0000256" key="8">
    <source>
        <dbReference type="ARBA" id="ARBA00035011"/>
    </source>
</evidence>
<dbReference type="SUPFAM" id="SSF49503">
    <property type="entry name" value="Cupredoxins"/>
    <property type="match status" value="1"/>
</dbReference>
<keyword evidence="4" id="KW-0472">Membrane</keyword>
<dbReference type="GO" id="GO:0012505">
    <property type="term" value="C:endomembrane system"/>
    <property type="evidence" value="ECO:0007669"/>
    <property type="project" value="UniProtKB-SubCell"/>
</dbReference>
<dbReference type="AlphaFoldDB" id="A0AAV9AYW0"/>
<comment type="caution">
    <text evidence="12">The sequence shown here is derived from an EMBL/GenBank/DDBJ whole genome shotgun (WGS) entry which is preliminary data.</text>
</comment>
<dbReference type="PANTHER" id="PTHR33021:SF14">
    <property type="entry name" value="OS01G0272700 PROTEIN"/>
    <property type="match status" value="1"/>
</dbReference>
<keyword evidence="6" id="KW-0325">Glycoprotein</keyword>
<dbReference type="InterPro" id="IPR008972">
    <property type="entry name" value="Cupredoxin"/>
</dbReference>
<protein>
    <submittedName>
        <fullName evidence="12">Early nodulin-like protein 1</fullName>
    </submittedName>
</protein>
<keyword evidence="7" id="KW-0449">Lipoprotein</keyword>
<name>A0AAV9AYW0_ACOGR</name>
<evidence type="ECO:0000256" key="4">
    <source>
        <dbReference type="ARBA" id="ARBA00023136"/>
    </source>
</evidence>
<dbReference type="Pfam" id="PF02298">
    <property type="entry name" value="Cu_bind_like"/>
    <property type="match status" value="1"/>
</dbReference>
<dbReference type="PANTHER" id="PTHR33021">
    <property type="entry name" value="BLUE COPPER PROTEIN"/>
    <property type="match status" value="1"/>
</dbReference>
<dbReference type="FunFam" id="2.60.40.420:FF:000010">
    <property type="entry name" value="Early nodulin-like protein 1"/>
    <property type="match status" value="1"/>
</dbReference>
<dbReference type="GO" id="GO:0009055">
    <property type="term" value="F:electron transfer activity"/>
    <property type="evidence" value="ECO:0007669"/>
    <property type="project" value="InterPro"/>
</dbReference>
<dbReference type="Gene3D" id="2.60.40.420">
    <property type="entry name" value="Cupredoxins - blue copper proteins"/>
    <property type="match status" value="1"/>
</dbReference>
<keyword evidence="13" id="KW-1185">Reference proteome</keyword>
<feature type="compositionally biased region" description="Low complexity" evidence="10">
    <location>
        <begin position="151"/>
        <end position="166"/>
    </location>
</feature>
<dbReference type="GO" id="GO:0005886">
    <property type="term" value="C:plasma membrane"/>
    <property type="evidence" value="ECO:0007669"/>
    <property type="project" value="TreeGrafter"/>
</dbReference>